<comment type="caution">
    <text evidence="1">The sequence shown here is derived from an EMBL/GenBank/DDBJ whole genome shotgun (WGS) entry which is preliminary data.</text>
</comment>
<gene>
    <name evidence="1" type="ORF">H8Z82_12675</name>
</gene>
<reference evidence="1 2" key="1">
    <citation type="submission" date="2020-08" db="EMBL/GenBank/DDBJ databases">
        <title>Genome public.</title>
        <authorList>
            <person name="Liu C."/>
            <person name="Sun Q."/>
        </authorList>
    </citation>
    <scope>NUCLEOTIDE SEQUENCE [LARGE SCALE GENOMIC DNA]</scope>
    <source>
        <strain evidence="1 2">M29</strain>
    </source>
</reference>
<accession>A0ABR7IKC4</accession>
<dbReference type="EMBL" id="JACOQG010000023">
    <property type="protein sequence ID" value="MBC5780487.1"/>
    <property type="molecule type" value="Genomic_DNA"/>
</dbReference>
<proteinExistence type="predicted"/>
<sequence>MFKGSKVISPAEGEEWTIDHDLVIDYIASLDDVIGDEYAQAHGQGRITLITEEKTEDTAEE</sequence>
<protein>
    <submittedName>
        <fullName evidence="1">Uncharacterized protein</fullName>
    </submittedName>
</protein>
<organism evidence="1 2">
    <name type="scientific">Blautia difficilis</name>
    <dbReference type="NCBI Taxonomy" id="2763027"/>
    <lineage>
        <taxon>Bacteria</taxon>
        <taxon>Bacillati</taxon>
        <taxon>Bacillota</taxon>
        <taxon>Clostridia</taxon>
        <taxon>Lachnospirales</taxon>
        <taxon>Lachnospiraceae</taxon>
        <taxon>Blautia</taxon>
    </lineage>
</organism>
<dbReference type="Proteomes" id="UP000649826">
    <property type="component" value="Unassembled WGS sequence"/>
</dbReference>
<name>A0ABR7IKC4_9FIRM</name>
<evidence type="ECO:0000313" key="1">
    <source>
        <dbReference type="EMBL" id="MBC5780487.1"/>
    </source>
</evidence>
<evidence type="ECO:0000313" key="2">
    <source>
        <dbReference type="Proteomes" id="UP000649826"/>
    </source>
</evidence>
<keyword evidence="2" id="KW-1185">Reference proteome</keyword>